<proteinExistence type="predicted"/>
<feature type="non-terminal residue" evidence="2">
    <location>
        <position position="209"/>
    </location>
</feature>
<feature type="compositionally biased region" description="Low complexity" evidence="1">
    <location>
        <begin position="92"/>
        <end position="105"/>
    </location>
</feature>
<feature type="region of interest" description="Disordered" evidence="1">
    <location>
        <begin position="55"/>
        <end position="187"/>
    </location>
</feature>
<protein>
    <submittedName>
        <fullName evidence="2">Uncharacterized protein</fullName>
    </submittedName>
</protein>
<evidence type="ECO:0000256" key="1">
    <source>
        <dbReference type="SAM" id="MobiDB-lite"/>
    </source>
</evidence>
<feature type="non-terminal residue" evidence="2">
    <location>
        <position position="1"/>
    </location>
</feature>
<dbReference type="EMBL" id="GDJX01020898">
    <property type="protein sequence ID" value="JAT47038.1"/>
    <property type="molecule type" value="Transcribed_RNA"/>
</dbReference>
<feature type="compositionally biased region" description="Low complexity" evidence="1">
    <location>
        <begin position="31"/>
        <end position="40"/>
    </location>
</feature>
<feature type="compositionally biased region" description="Basic residues" evidence="1">
    <location>
        <begin position="106"/>
        <end position="118"/>
    </location>
</feature>
<feature type="compositionally biased region" description="Pro residues" evidence="1">
    <location>
        <begin position="15"/>
        <end position="30"/>
    </location>
</feature>
<name>A0A1D1XXB7_9ARAE</name>
<organism evidence="2">
    <name type="scientific">Anthurium amnicola</name>
    <dbReference type="NCBI Taxonomy" id="1678845"/>
    <lineage>
        <taxon>Eukaryota</taxon>
        <taxon>Viridiplantae</taxon>
        <taxon>Streptophyta</taxon>
        <taxon>Embryophyta</taxon>
        <taxon>Tracheophyta</taxon>
        <taxon>Spermatophyta</taxon>
        <taxon>Magnoliopsida</taxon>
        <taxon>Liliopsida</taxon>
        <taxon>Araceae</taxon>
        <taxon>Pothoideae</taxon>
        <taxon>Potheae</taxon>
        <taxon>Anthurium</taxon>
    </lineage>
</organism>
<sequence length="209" mass="21477">THPPPLFALLSPLLPRRPPPALRSRPPPAPTSSRDAAASPGICSAASTTAGLVRYSAGLAPPPPRPPSAGSAQLRCRTNAEQPPRAHSRSLGPGRRPTPAGGPAVPRRRPAATPHRRPLAQICRASRPLARDHQIRPPPPAAACAPTSVPHRPSASPLQRNAGRAACASKDAQSGFPRRPPPPPAQAPVVAVLLPSAMPLSSAAPPTPL</sequence>
<reference evidence="2" key="1">
    <citation type="submission" date="2015-07" db="EMBL/GenBank/DDBJ databases">
        <title>Transcriptome Assembly of Anthurium amnicola.</title>
        <authorList>
            <person name="Suzuki J."/>
        </authorList>
    </citation>
    <scope>NUCLEOTIDE SEQUENCE</scope>
</reference>
<gene>
    <name evidence="2" type="ORF">g.92639</name>
</gene>
<accession>A0A1D1XXB7</accession>
<feature type="region of interest" description="Disordered" evidence="1">
    <location>
        <begin position="1"/>
        <end position="43"/>
    </location>
</feature>
<evidence type="ECO:0000313" key="2">
    <source>
        <dbReference type="EMBL" id="JAT47038.1"/>
    </source>
</evidence>
<dbReference type="AlphaFoldDB" id="A0A1D1XXB7"/>